<comment type="caution">
    <text evidence="7">The sequence shown here is derived from an EMBL/GenBank/DDBJ whole genome shotgun (WGS) entry which is preliminary data.</text>
</comment>
<dbReference type="Pfam" id="PF01553">
    <property type="entry name" value="Acyltransferase"/>
    <property type="match status" value="1"/>
</dbReference>
<evidence type="ECO:0000256" key="3">
    <source>
        <dbReference type="ARBA" id="ARBA00023315"/>
    </source>
</evidence>
<feature type="compositionally biased region" description="Basic and acidic residues" evidence="4">
    <location>
        <begin position="69"/>
        <end position="78"/>
    </location>
</feature>
<dbReference type="Gene3D" id="3.90.550.10">
    <property type="entry name" value="Spore Coat Polysaccharide Biosynthesis Protein SpsA, Chain A"/>
    <property type="match status" value="1"/>
</dbReference>
<dbReference type="SUPFAM" id="SSF69593">
    <property type="entry name" value="Glycerol-3-phosphate (1)-acyltransferase"/>
    <property type="match status" value="1"/>
</dbReference>
<keyword evidence="8" id="KW-1185">Reference proteome</keyword>
<comment type="similarity">
    <text evidence="1">Belongs to the 1-acyl-sn-glycerol-3-phosphate acyltransferase family.</text>
</comment>
<evidence type="ECO:0000259" key="6">
    <source>
        <dbReference type="SMART" id="SM00563"/>
    </source>
</evidence>
<dbReference type="PANTHER" id="PTHR10983">
    <property type="entry name" value="1-ACYLGLYCEROL-3-PHOSPHATE ACYLTRANSFERASE-RELATED"/>
    <property type="match status" value="1"/>
</dbReference>
<protein>
    <recommendedName>
        <fullName evidence="6">Phospholipid/glycerol acyltransferase domain-containing protein</fullName>
    </recommendedName>
</protein>
<keyword evidence="3" id="KW-0012">Acyltransferase</keyword>
<feature type="region of interest" description="Disordered" evidence="4">
    <location>
        <begin position="811"/>
        <end position="890"/>
    </location>
</feature>
<dbReference type="Pfam" id="PF01501">
    <property type="entry name" value="Glyco_transf_8"/>
    <property type="match status" value="1"/>
</dbReference>
<gene>
    <name evidence="7" type="ORF">H2201_006379</name>
</gene>
<evidence type="ECO:0000313" key="7">
    <source>
        <dbReference type="EMBL" id="KAJ9661708.1"/>
    </source>
</evidence>
<evidence type="ECO:0000256" key="5">
    <source>
        <dbReference type="SAM" id="Phobius"/>
    </source>
</evidence>
<organism evidence="7 8">
    <name type="scientific">Coniosporium apollinis</name>
    <dbReference type="NCBI Taxonomy" id="61459"/>
    <lineage>
        <taxon>Eukaryota</taxon>
        <taxon>Fungi</taxon>
        <taxon>Dikarya</taxon>
        <taxon>Ascomycota</taxon>
        <taxon>Pezizomycotina</taxon>
        <taxon>Dothideomycetes</taxon>
        <taxon>Dothideomycetes incertae sedis</taxon>
        <taxon>Coniosporium</taxon>
    </lineage>
</organism>
<dbReference type="InterPro" id="IPR032098">
    <property type="entry name" value="Acyltransf_C"/>
</dbReference>
<sequence length="890" mass="101814">MAQEILRQRHARIVEQQKPANGHLANETLTNGGLANGKPTGEEHVKGHLAREGLAGGKLAGGEAAQQSKPERMTDAKHPGGRIKHGFPKQAVRMVLFGLYFLASCICMFIAQLLGTPLYLFQQDWYYAWMAFTKQHFGLLITTMTQWWSPTLVRISGDETVRGQLRKTADGRLECDFPERLILIANHQIYTDWLYLWWIAYTDRMHGHVYIILKESLKWIPILGWGMQFFSFVFLSRNWTKDKPRFQHRLRKLNTSHHGPLSGSQPLDPMWLMIFPEGTNLSKNGRASSKKWADKNNIPDLRHVLLPRSTGLLFCLQEMRRTVDWVYDCTLSYEGIPRGLFGQDIFTLRSTYFQGRPPKSVNMHWRRFAVASIPLDDPKEFEEWVHQRWVEKDELIEHFLQHGRFPADEGRDNLQNGSTSGQVKVGAGYIETEVKPVHPLEFLQMFVPVAAVLLVINSNSLLRTPQTPRFATMASSKPNYAYTTLITRSSYLAGVIVLAHTLKKYNAQFPLVVLYTSSLDASSVSVLEAEAPHTNLILRRVSPLLPRASIPISLIAERFGDTWTKLRVFELWQYDAVCYLDADMILRKNMDAIFDIQLPGDDWIAANHACVCNKDKDAWAPEEWNEENCAYSLVKHPEALTQPTPVTETSRPTHHLLNSGMFLFRPSEGLWERMMEFFNTSEKLGGFKFPDQDFLAEFFRGRWVSVGWQFNALKTMRYWHPGMWRDEEVVCLHYIVDKPWAKRVGEDGVAGYLGRDGETHKWWWQEYEDWVRERTSQGEDELVKSVGHYVAGGEGQDSEDMRAIGSQVQAFANNKPKAKDNPNEKADGKADGKPSENAEQGQEDHREEPQQGPHGPILRKKMLGERGHGPVVRGGHGDLVHPRGRSMMDP</sequence>
<feature type="region of interest" description="Disordered" evidence="4">
    <location>
        <begin position="20"/>
        <end position="43"/>
    </location>
</feature>
<name>A0ABQ9NLZ9_9PEZI</name>
<evidence type="ECO:0000256" key="4">
    <source>
        <dbReference type="SAM" id="MobiDB-lite"/>
    </source>
</evidence>
<feature type="region of interest" description="Disordered" evidence="4">
    <location>
        <begin position="60"/>
        <end position="82"/>
    </location>
</feature>
<dbReference type="CDD" id="cd02537">
    <property type="entry name" value="GT8_Glycogenin"/>
    <property type="match status" value="1"/>
</dbReference>
<dbReference type="InterPro" id="IPR002495">
    <property type="entry name" value="Glyco_trans_8"/>
</dbReference>
<dbReference type="Pfam" id="PF16076">
    <property type="entry name" value="Acyltransf_C"/>
    <property type="match status" value="1"/>
</dbReference>
<dbReference type="SMART" id="SM00563">
    <property type="entry name" value="PlsC"/>
    <property type="match status" value="1"/>
</dbReference>
<evidence type="ECO:0000256" key="2">
    <source>
        <dbReference type="ARBA" id="ARBA00022679"/>
    </source>
</evidence>
<reference evidence="7" key="1">
    <citation type="submission" date="2022-10" db="EMBL/GenBank/DDBJ databases">
        <title>Culturing micro-colonial fungi from biological soil crusts in the Mojave desert and describing Neophaeococcomyces mojavensis, and introducing the new genera and species Taxawa tesnikishii.</title>
        <authorList>
            <person name="Kurbessoian T."/>
            <person name="Stajich J.E."/>
        </authorList>
    </citation>
    <scope>NUCLEOTIDE SEQUENCE</scope>
    <source>
        <strain evidence="7">TK_1</strain>
    </source>
</reference>
<keyword evidence="2" id="KW-0808">Transferase</keyword>
<dbReference type="Proteomes" id="UP001172684">
    <property type="component" value="Unassembled WGS sequence"/>
</dbReference>
<feature type="compositionally biased region" description="Basic and acidic residues" evidence="4">
    <location>
        <begin position="875"/>
        <end position="890"/>
    </location>
</feature>
<keyword evidence="5" id="KW-1133">Transmembrane helix</keyword>
<dbReference type="PANTHER" id="PTHR10983:SF16">
    <property type="entry name" value="LYSOCARDIOLIPIN ACYLTRANSFERASE 1"/>
    <property type="match status" value="1"/>
</dbReference>
<feature type="domain" description="Phospholipid/glycerol acyltransferase" evidence="6">
    <location>
        <begin position="181"/>
        <end position="313"/>
    </location>
</feature>
<accession>A0ABQ9NLZ9</accession>
<keyword evidence="5" id="KW-0812">Transmembrane</keyword>
<keyword evidence="5" id="KW-0472">Membrane</keyword>
<evidence type="ECO:0000256" key="1">
    <source>
        <dbReference type="ARBA" id="ARBA00008655"/>
    </source>
</evidence>
<dbReference type="SUPFAM" id="SSF53448">
    <property type="entry name" value="Nucleotide-diphospho-sugar transferases"/>
    <property type="match status" value="1"/>
</dbReference>
<feature type="transmembrane region" description="Helical" evidence="5">
    <location>
        <begin position="91"/>
        <end position="114"/>
    </location>
</feature>
<dbReference type="EMBL" id="JAPDRL010000055">
    <property type="protein sequence ID" value="KAJ9661708.1"/>
    <property type="molecule type" value="Genomic_DNA"/>
</dbReference>
<dbReference type="InterPro" id="IPR002123">
    <property type="entry name" value="Plipid/glycerol_acylTrfase"/>
</dbReference>
<feature type="compositionally biased region" description="Basic and acidic residues" evidence="4">
    <location>
        <begin position="817"/>
        <end position="849"/>
    </location>
</feature>
<dbReference type="CDD" id="cd07990">
    <property type="entry name" value="LPLAT_LCLAT1-like"/>
    <property type="match status" value="1"/>
</dbReference>
<proteinExistence type="inferred from homology"/>
<evidence type="ECO:0000313" key="8">
    <source>
        <dbReference type="Proteomes" id="UP001172684"/>
    </source>
</evidence>
<dbReference type="InterPro" id="IPR029044">
    <property type="entry name" value="Nucleotide-diphossugar_trans"/>
</dbReference>